<dbReference type="EMBL" id="CP092882">
    <property type="protein sequence ID" value="UYV81135.1"/>
    <property type="molecule type" value="Genomic_DNA"/>
</dbReference>
<dbReference type="PANTHER" id="PTHR23405">
    <property type="entry name" value="MAINTENANCE OF KILLER 16 MAK16 PROTEIN-RELATED"/>
    <property type="match status" value="1"/>
</dbReference>
<dbReference type="Pfam" id="PF05615">
    <property type="entry name" value="THOC7"/>
    <property type="match status" value="1"/>
</dbReference>
<keyword evidence="4" id="KW-0539">Nucleus</keyword>
<comment type="similarity">
    <text evidence="2">Belongs to the THOC7 family.</text>
</comment>
<dbReference type="Proteomes" id="UP001235939">
    <property type="component" value="Chromosome 20"/>
</dbReference>
<feature type="region of interest" description="Disordered" evidence="6">
    <location>
        <begin position="205"/>
        <end position="224"/>
    </location>
</feature>
<evidence type="ECO:0000256" key="1">
    <source>
        <dbReference type="ARBA" id="ARBA00004123"/>
    </source>
</evidence>
<gene>
    <name evidence="7" type="ORF">LAZ67_20000135</name>
</gene>
<dbReference type="PANTHER" id="PTHR23405:SF5">
    <property type="entry name" value="THO COMPLEX SUBUNIT 7 HOMOLOG"/>
    <property type="match status" value="1"/>
</dbReference>
<sequence length="224" mass="25896">MCFGLLALIRLPSQPATPRHIIDYEVYRRKLLIDGDGNGDDSRINNFLKMCIKWCMLGDETPEERLASYEKLLLTLSQCECCMEKSQQVQDMNHREMANYEELYNKIEAGISQAQQQILDCKADLQQAKRIRRNKQEYDGLAKIIEGQPDRRGTLAKLQTLSEEIQALQRTRSELDRNLEQRRRQFQLLLGAVYQLQTQLNEEGDQQALREGTTSDAAQPMDTV</sequence>
<protein>
    <submittedName>
        <fullName evidence="7">THOC7</fullName>
    </submittedName>
</protein>
<comment type="subcellular location">
    <subcellularLocation>
        <location evidence="1">Nucleus</location>
    </subcellularLocation>
</comment>
<organism evidence="7 8">
    <name type="scientific">Cordylochernes scorpioides</name>
    <dbReference type="NCBI Taxonomy" id="51811"/>
    <lineage>
        <taxon>Eukaryota</taxon>
        <taxon>Metazoa</taxon>
        <taxon>Ecdysozoa</taxon>
        <taxon>Arthropoda</taxon>
        <taxon>Chelicerata</taxon>
        <taxon>Arachnida</taxon>
        <taxon>Pseudoscorpiones</taxon>
        <taxon>Cheliferoidea</taxon>
        <taxon>Chernetidae</taxon>
        <taxon>Cordylochernes</taxon>
    </lineage>
</organism>
<keyword evidence="3 5" id="KW-0175">Coiled coil</keyword>
<accession>A0ABY6LNR4</accession>
<reference evidence="7 8" key="1">
    <citation type="submission" date="2022-01" db="EMBL/GenBank/DDBJ databases">
        <title>A chromosomal length assembly of Cordylochernes scorpioides.</title>
        <authorList>
            <person name="Zeh D."/>
            <person name="Zeh J."/>
        </authorList>
    </citation>
    <scope>NUCLEOTIDE SEQUENCE [LARGE SCALE GENOMIC DNA]</scope>
    <source>
        <strain evidence="7">IN4F17</strain>
        <tissue evidence="7">Whole Body</tissue>
    </source>
</reference>
<feature type="coiled-coil region" evidence="5">
    <location>
        <begin position="97"/>
        <end position="185"/>
    </location>
</feature>
<evidence type="ECO:0000313" key="7">
    <source>
        <dbReference type="EMBL" id="UYV81135.1"/>
    </source>
</evidence>
<name>A0ABY6LNR4_9ARAC</name>
<evidence type="ECO:0000256" key="5">
    <source>
        <dbReference type="SAM" id="Coils"/>
    </source>
</evidence>
<keyword evidence="8" id="KW-1185">Reference proteome</keyword>
<evidence type="ECO:0000256" key="2">
    <source>
        <dbReference type="ARBA" id="ARBA00006482"/>
    </source>
</evidence>
<evidence type="ECO:0000256" key="6">
    <source>
        <dbReference type="SAM" id="MobiDB-lite"/>
    </source>
</evidence>
<dbReference type="InterPro" id="IPR008501">
    <property type="entry name" value="THOC7/Mft1"/>
</dbReference>
<evidence type="ECO:0000256" key="3">
    <source>
        <dbReference type="ARBA" id="ARBA00023054"/>
    </source>
</evidence>
<evidence type="ECO:0000256" key="4">
    <source>
        <dbReference type="ARBA" id="ARBA00023242"/>
    </source>
</evidence>
<proteinExistence type="inferred from homology"/>
<evidence type="ECO:0000313" key="8">
    <source>
        <dbReference type="Proteomes" id="UP001235939"/>
    </source>
</evidence>